<feature type="transmembrane region" description="Helical" evidence="6">
    <location>
        <begin position="93"/>
        <end position="115"/>
    </location>
</feature>
<comment type="caution">
    <text evidence="8">The sequence shown here is derived from an EMBL/GenBank/DDBJ whole genome shotgun (WGS) entry which is preliminary data.</text>
</comment>
<dbReference type="Proteomes" id="UP000688137">
    <property type="component" value="Unassembled WGS sequence"/>
</dbReference>
<comment type="subcellular location">
    <subcellularLocation>
        <location evidence="6">Golgi apparatus membrane</location>
        <topology evidence="6">Multi-pass membrane protein</topology>
    </subcellularLocation>
    <subcellularLocation>
        <location evidence="1">Membrane</location>
        <topology evidence="1">Multi-pass membrane protein</topology>
    </subcellularLocation>
</comment>
<dbReference type="GO" id="GO:0000139">
    <property type="term" value="C:Golgi membrane"/>
    <property type="evidence" value="ECO:0007669"/>
    <property type="project" value="UniProtKB-SubCell"/>
</dbReference>
<evidence type="ECO:0000256" key="1">
    <source>
        <dbReference type="ARBA" id="ARBA00004141"/>
    </source>
</evidence>
<evidence type="ECO:0000313" key="8">
    <source>
        <dbReference type="EMBL" id="CAD8070565.1"/>
    </source>
</evidence>
<proteinExistence type="inferred from homology"/>
<reference evidence="8" key="1">
    <citation type="submission" date="2021-01" db="EMBL/GenBank/DDBJ databases">
        <authorList>
            <consortium name="Genoscope - CEA"/>
            <person name="William W."/>
        </authorList>
    </citation>
    <scope>NUCLEOTIDE SEQUENCE</scope>
</reference>
<dbReference type="GO" id="GO:0031267">
    <property type="term" value="F:small GTPase binding"/>
    <property type="evidence" value="ECO:0007669"/>
    <property type="project" value="InterPro"/>
</dbReference>
<evidence type="ECO:0000256" key="5">
    <source>
        <dbReference type="ARBA" id="ARBA00023136"/>
    </source>
</evidence>
<feature type="transmembrane region" description="Helical" evidence="6">
    <location>
        <begin position="158"/>
        <end position="181"/>
    </location>
</feature>
<organism evidence="8 9">
    <name type="scientific">Paramecium primaurelia</name>
    <dbReference type="NCBI Taxonomy" id="5886"/>
    <lineage>
        <taxon>Eukaryota</taxon>
        <taxon>Sar</taxon>
        <taxon>Alveolata</taxon>
        <taxon>Ciliophora</taxon>
        <taxon>Intramacronucleata</taxon>
        <taxon>Oligohymenophorea</taxon>
        <taxon>Peniculida</taxon>
        <taxon>Parameciidae</taxon>
        <taxon>Paramecium</taxon>
    </lineage>
</organism>
<evidence type="ECO:0000256" key="6">
    <source>
        <dbReference type="RuleBase" id="RU361264"/>
    </source>
</evidence>
<evidence type="ECO:0000256" key="4">
    <source>
        <dbReference type="ARBA" id="ARBA00022989"/>
    </source>
</evidence>
<sequence>MLDNLNQDVSILQPSLQMTDSQVQNRIRQMKMEDPDEQTCYQKFCNLFTIEYYREYFDVTTELVIAKVVNAFNPFSGTFFDIGGGIPELYGPFWILNTLIFTIALSVNIIKYMQLKPGEHFEYQFEIVPFLAIFMYLKTLIVPMIYRVALKCVSQDRLTLLHCFTIYGYSAVVMIPISLLNSIPNPAIQWMLLVYVLFAQTSFLTSNFNQELKYLPKEKKYMIVGLVAVVQITIMILYKFYFFSSFNYQQLGLVKKRTNTHILQHILGAN</sequence>
<dbReference type="PANTHER" id="PTHR12822">
    <property type="entry name" value="PROTEIN YIPF"/>
    <property type="match status" value="1"/>
</dbReference>
<name>A0A8S1LX75_PARPR</name>
<keyword evidence="3 6" id="KW-0812">Transmembrane</keyword>
<evidence type="ECO:0000256" key="2">
    <source>
        <dbReference type="ARBA" id="ARBA00010596"/>
    </source>
</evidence>
<comment type="similarity">
    <text evidence="2 6">Belongs to the YIP1 family.</text>
</comment>
<dbReference type="PANTHER" id="PTHR12822:SF2">
    <property type="entry name" value="PROTEIN YIPF"/>
    <property type="match status" value="1"/>
</dbReference>
<accession>A0A8S1LX75</accession>
<feature type="transmembrane region" description="Helical" evidence="6">
    <location>
        <begin position="221"/>
        <end position="241"/>
    </location>
</feature>
<gene>
    <name evidence="8" type="ORF">PPRIM_AZ9-3.1.T0460027</name>
</gene>
<feature type="domain" description="Yip1" evidence="7">
    <location>
        <begin position="77"/>
        <end position="234"/>
    </location>
</feature>
<dbReference type="GO" id="GO:0016192">
    <property type="term" value="P:vesicle-mediated transport"/>
    <property type="evidence" value="ECO:0007669"/>
    <property type="project" value="InterPro"/>
</dbReference>
<dbReference type="EMBL" id="CAJJDM010000046">
    <property type="protein sequence ID" value="CAD8070565.1"/>
    <property type="molecule type" value="Genomic_DNA"/>
</dbReference>
<keyword evidence="9" id="KW-1185">Reference proteome</keyword>
<keyword evidence="5 6" id="KW-0472">Membrane</keyword>
<dbReference type="InterPro" id="IPR039765">
    <property type="entry name" value="Yip5/YIPF1/YIPF2"/>
</dbReference>
<keyword evidence="4 6" id="KW-1133">Transmembrane helix</keyword>
<protein>
    <recommendedName>
        <fullName evidence="6">Protein YIPF</fullName>
    </recommendedName>
</protein>
<dbReference type="Pfam" id="PF04893">
    <property type="entry name" value="Yip1"/>
    <property type="match status" value="1"/>
</dbReference>
<dbReference type="OMA" id="ITIMILY"/>
<evidence type="ECO:0000313" key="9">
    <source>
        <dbReference type="Proteomes" id="UP000688137"/>
    </source>
</evidence>
<feature type="transmembrane region" description="Helical" evidence="6">
    <location>
        <begin position="127"/>
        <end position="146"/>
    </location>
</feature>
<evidence type="ECO:0000259" key="7">
    <source>
        <dbReference type="Pfam" id="PF04893"/>
    </source>
</evidence>
<feature type="transmembrane region" description="Helical" evidence="6">
    <location>
        <begin position="187"/>
        <end position="209"/>
    </location>
</feature>
<dbReference type="AlphaFoldDB" id="A0A8S1LX75"/>
<dbReference type="InterPro" id="IPR006977">
    <property type="entry name" value="Yip1_dom"/>
</dbReference>
<evidence type="ECO:0000256" key="3">
    <source>
        <dbReference type="ARBA" id="ARBA00022692"/>
    </source>
</evidence>